<proteinExistence type="predicted"/>
<dbReference type="Proteomes" id="UP001198630">
    <property type="component" value="Unassembled WGS sequence"/>
</dbReference>
<dbReference type="GO" id="GO:0004519">
    <property type="term" value="F:endonuclease activity"/>
    <property type="evidence" value="ECO:0007669"/>
    <property type="project" value="UniProtKB-KW"/>
</dbReference>
<comment type="caution">
    <text evidence="1">The sequence shown here is derived from an EMBL/GenBank/DDBJ whole genome shotgun (WGS) entry which is preliminary data.</text>
</comment>
<dbReference type="EMBL" id="JAJNCO010000016">
    <property type="protein sequence ID" value="MCD2114090.1"/>
    <property type="molecule type" value="Genomic_DNA"/>
</dbReference>
<keyword evidence="1" id="KW-0378">Hydrolase</keyword>
<evidence type="ECO:0000313" key="1">
    <source>
        <dbReference type="EMBL" id="MCD2114090.1"/>
    </source>
</evidence>
<name>A0AAW4XN38_RHORH</name>
<keyword evidence="1" id="KW-0255">Endonuclease</keyword>
<gene>
    <name evidence="1" type="ORF">LQ384_23525</name>
</gene>
<keyword evidence="1" id="KW-0540">Nuclease</keyword>
<accession>A0AAW4XN38</accession>
<evidence type="ECO:0000313" key="2">
    <source>
        <dbReference type="Proteomes" id="UP001198630"/>
    </source>
</evidence>
<sequence>MADLICGNIGSIEPSPEEEPKYFPYRSSSYITEFFQELDTDWVHDGSTRHRWVADVVDTMLNEPHAGPTHPPEDFCRLIDHLMAPADALNEGPDRPNALRLLNEVLNREGYEAFYGDDRHCYLRHIDTNTVSVMRANPHRPLTTVEVQRREALAQFLDHCSEDELIEEVLVPLFRQLGFQRITAAGHKDKSLEYGKDVWMRYTLPTQHFLYFGIQAKKGKLDASGVTRTGNANVAEIHNQALMMLAHEIFDPETNRRVLVDHAFIVAGGEITKAARNWIGNALDATKRSQIMFIDRADILNLYVVTNLPLPSGALLTSTTSLALSNDEPPF</sequence>
<organism evidence="1 2">
    <name type="scientific">Rhodococcus rhodochrous</name>
    <dbReference type="NCBI Taxonomy" id="1829"/>
    <lineage>
        <taxon>Bacteria</taxon>
        <taxon>Bacillati</taxon>
        <taxon>Actinomycetota</taxon>
        <taxon>Actinomycetes</taxon>
        <taxon>Mycobacteriales</taxon>
        <taxon>Nocardiaceae</taxon>
        <taxon>Rhodococcus</taxon>
    </lineage>
</organism>
<dbReference type="RefSeq" id="WP_230792197.1">
    <property type="nucleotide sequence ID" value="NZ_JAJNCO010000016.1"/>
</dbReference>
<dbReference type="AlphaFoldDB" id="A0AAW4XN38"/>
<reference evidence="1" key="1">
    <citation type="submission" date="2021-11" db="EMBL/GenBank/DDBJ databases">
        <title>Development of a sustainable strategy for remediation of hydrocarbon-contaminated territories based on the waste exchange concept.</title>
        <authorList>
            <person name="Elkin A."/>
        </authorList>
    </citation>
    <scope>NUCLEOTIDE SEQUENCE</scope>
    <source>
        <strain evidence="1">IEGM 757</strain>
    </source>
</reference>
<protein>
    <submittedName>
        <fullName evidence="1">Restriction endonuclease</fullName>
    </submittedName>
</protein>